<keyword evidence="2" id="KW-0808">Transferase</keyword>
<dbReference type="Pfam" id="PF13091">
    <property type="entry name" value="PLDc_2"/>
    <property type="match status" value="1"/>
</dbReference>
<dbReference type="InterPro" id="IPR025202">
    <property type="entry name" value="PLD-like_dom"/>
</dbReference>
<evidence type="ECO:0000259" key="1">
    <source>
        <dbReference type="PROSITE" id="PS50035"/>
    </source>
</evidence>
<dbReference type="SUPFAM" id="SSF56024">
    <property type="entry name" value="Phospholipase D/nuclease"/>
    <property type="match status" value="1"/>
</dbReference>
<organism evidence="2">
    <name type="scientific">bioreactor metagenome</name>
    <dbReference type="NCBI Taxonomy" id="1076179"/>
    <lineage>
        <taxon>unclassified sequences</taxon>
        <taxon>metagenomes</taxon>
        <taxon>ecological metagenomes</taxon>
    </lineage>
</organism>
<dbReference type="PANTHER" id="PTHR21248:SF22">
    <property type="entry name" value="PHOSPHOLIPASE D"/>
    <property type="match status" value="1"/>
</dbReference>
<comment type="caution">
    <text evidence="2">The sequence shown here is derived from an EMBL/GenBank/DDBJ whole genome shotgun (WGS) entry which is preliminary data.</text>
</comment>
<gene>
    <name evidence="2" type="primary">clsA_19</name>
    <name evidence="2" type="ORF">SDC9_80145</name>
</gene>
<name>A0A644YZU7_9ZZZZ</name>
<dbReference type="PROSITE" id="PS50035">
    <property type="entry name" value="PLD"/>
    <property type="match status" value="1"/>
</dbReference>
<feature type="domain" description="PLD phosphodiesterase" evidence="1">
    <location>
        <begin position="50"/>
        <end position="77"/>
    </location>
</feature>
<dbReference type="EMBL" id="VSSQ01006696">
    <property type="protein sequence ID" value="MPM33568.1"/>
    <property type="molecule type" value="Genomic_DNA"/>
</dbReference>
<dbReference type="SMART" id="SM00155">
    <property type="entry name" value="PLDc"/>
    <property type="match status" value="1"/>
</dbReference>
<dbReference type="InterPro" id="IPR001736">
    <property type="entry name" value="PLipase_D/transphosphatidylase"/>
</dbReference>
<proteinExistence type="predicted"/>
<evidence type="ECO:0000313" key="2">
    <source>
        <dbReference type="EMBL" id="MPM33568.1"/>
    </source>
</evidence>
<dbReference type="Gene3D" id="3.30.870.10">
    <property type="entry name" value="Endonuclease Chain A"/>
    <property type="match status" value="1"/>
</dbReference>
<reference evidence="2" key="1">
    <citation type="submission" date="2019-08" db="EMBL/GenBank/DDBJ databases">
        <authorList>
            <person name="Kucharzyk K."/>
            <person name="Murdoch R.W."/>
            <person name="Higgins S."/>
            <person name="Loffler F."/>
        </authorList>
    </citation>
    <scope>NUCLEOTIDE SEQUENCE</scope>
</reference>
<accession>A0A644YZU7</accession>
<dbReference type="AlphaFoldDB" id="A0A644YZU7"/>
<dbReference type="EC" id="2.7.8.-" evidence="2"/>
<dbReference type="GO" id="GO:0032049">
    <property type="term" value="P:cardiolipin biosynthetic process"/>
    <property type="evidence" value="ECO:0007669"/>
    <property type="project" value="UniProtKB-ARBA"/>
</dbReference>
<dbReference type="CDD" id="cd09112">
    <property type="entry name" value="PLDc_CLS_2"/>
    <property type="match status" value="1"/>
</dbReference>
<protein>
    <submittedName>
        <fullName evidence="2">Major cardiolipin synthase ClsA</fullName>
        <ecNumber evidence="2">2.7.8.-</ecNumber>
    </submittedName>
</protein>
<sequence>MIEALQAAAIRGLDVRLIISKKSDVPLVQMASRSFVKEMLESGVKVYMYEKGFLHSKLMVFDDSLTLIGSVNFDSRSFEHNFEVEAFIYDHDVAEKAMDIIVEDQRFSQVVSLREWMRRPMRLRFIESLMRLFAPLL</sequence>
<dbReference type="PANTHER" id="PTHR21248">
    <property type="entry name" value="CARDIOLIPIN SYNTHASE"/>
    <property type="match status" value="1"/>
</dbReference>
<dbReference type="GO" id="GO:0030572">
    <property type="term" value="F:phosphatidyltransferase activity"/>
    <property type="evidence" value="ECO:0007669"/>
    <property type="project" value="UniProtKB-ARBA"/>
</dbReference>